<evidence type="ECO:0000313" key="2">
    <source>
        <dbReference type="Proteomes" id="UP001055811"/>
    </source>
</evidence>
<sequence>MGRLSTIKVALELFTGGGDDIMGKVIEIWGQFIVPVLVSLLRMLMYVSLAMSIMLFIEMVYMSLVIAFNYLFGRKTEKRYKWEEFRDDVESGNSIYPLVLVQIPMFNEKEVYQLSIGAACELLWPSDRIVIQVLDDSTDPVIKGMVEMECEKWARKGTNIHYQVRDNRKGYKAGALKEGLEHRYANECEYVAIFDADFQPEPDFLKKTIPFLHHNRELGLVQARWKFGKYSP</sequence>
<keyword evidence="2" id="KW-1185">Reference proteome</keyword>
<name>A0ACB9BPY1_CICIN</name>
<reference evidence="1 2" key="2">
    <citation type="journal article" date="2022" name="Mol. Ecol. Resour.">
        <title>The genomes of chicory, endive, great burdock and yacon provide insights into Asteraceae paleo-polyploidization history and plant inulin production.</title>
        <authorList>
            <person name="Fan W."/>
            <person name="Wang S."/>
            <person name="Wang H."/>
            <person name="Wang A."/>
            <person name="Jiang F."/>
            <person name="Liu H."/>
            <person name="Zhao H."/>
            <person name="Xu D."/>
            <person name="Zhang Y."/>
        </authorList>
    </citation>
    <scope>NUCLEOTIDE SEQUENCE [LARGE SCALE GENOMIC DNA]</scope>
    <source>
        <strain evidence="2">cv. Punajuju</strain>
        <tissue evidence="1">Leaves</tissue>
    </source>
</reference>
<proteinExistence type="predicted"/>
<organism evidence="1 2">
    <name type="scientific">Cichorium intybus</name>
    <name type="common">Chicory</name>
    <dbReference type="NCBI Taxonomy" id="13427"/>
    <lineage>
        <taxon>Eukaryota</taxon>
        <taxon>Viridiplantae</taxon>
        <taxon>Streptophyta</taxon>
        <taxon>Embryophyta</taxon>
        <taxon>Tracheophyta</taxon>
        <taxon>Spermatophyta</taxon>
        <taxon>Magnoliopsida</taxon>
        <taxon>eudicotyledons</taxon>
        <taxon>Gunneridae</taxon>
        <taxon>Pentapetalae</taxon>
        <taxon>asterids</taxon>
        <taxon>campanulids</taxon>
        <taxon>Asterales</taxon>
        <taxon>Asteraceae</taxon>
        <taxon>Cichorioideae</taxon>
        <taxon>Cichorieae</taxon>
        <taxon>Cichoriinae</taxon>
        <taxon>Cichorium</taxon>
    </lineage>
</organism>
<gene>
    <name evidence="1" type="ORF">L2E82_35841</name>
</gene>
<accession>A0ACB9BPY1</accession>
<protein>
    <submittedName>
        <fullName evidence="1">Uncharacterized protein</fullName>
    </submittedName>
</protein>
<evidence type="ECO:0000313" key="1">
    <source>
        <dbReference type="EMBL" id="KAI3724076.1"/>
    </source>
</evidence>
<comment type="caution">
    <text evidence="1">The sequence shown here is derived from an EMBL/GenBank/DDBJ whole genome shotgun (WGS) entry which is preliminary data.</text>
</comment>
<dbReference type="Proteomes" id="UP001055811">
    <property type="component" value="Linkage Group LG06"/>
</dbReference>
<reference evidence="2" key="1">
    <citation type="journal article" date="2022" name="Mol. Ecol. Resour.">
        <title>The genomes of chicory, endive, great burdock and yacon provide insights into Asteraceae palaeo-polyploidization history and plant inulin production.</title>
        <authorList>
            <person name="Fan W."/>
            <person name="Wang S."/>
            <person name="Wang H."/>
            <person name="Wang A."/>
            <person name="Jiang F."/>
            <person name="Liu H."/>
            <person name="Zhao H."/>
            <person name="Xu D."/>
            <person name="Zhang Y."/>
        </authorList>
    </citation>
    <scope>NUCLEOTIDE SEQUENCE [LARGE SCALE GENOMIC DNA]</scope>
    <source>
        <strain evidence="2">cv. Punajuju</strain>
    </source>
</reference>
<dbReference type="EMBL" id="CM042014">
    <property type="protein sequence ID" value="KAI3724076.1"/>
    <property type="molecule type" value="Genomic_DNA"/>
</dbReference>